<gene>
    <name evidence="3" type="ORF">J5474_07105</name>
</gene>
<evidence type="ECO:0000313" key="4">
    <source>
        <dbReference type="Proteomes" id="UP000675940"/>
    </source>
</evidence>
<organism evidence="3 4">
    <name type="scientific">Sagittula salina</name>
    <dbReference type="NCBI Taxonomy" id="2820268"/>
    <lineage>
        <taxon>Bacteria</taxon>
        <taxon>Pseudomonadati</taxon>
        <taxon>Pseudomonadota</taxon>
        <taxon>Alphaproteobacteria</taxon>
        <taxon>Rhodobacterales</taxon>
        <taxon>Roseobacteraceae</taxon>
        <taxon>Sagittula</taxon>
    </lineage>
</organism>
<feature type="compositionally biased region" description="Basic and acidic residues" evidence="1">
    <location>
        <begin position="72"/>
        <end position="91"/>
    </location>
</feature>
<feature type="chain" id="PRO_5037258835" evidence="2">
    <location>
        <begin position="33"/>
        <end position="167"/>
    </location>
</feature>
<evidence type="ECO:0000256" key="1">
    <source>
        <dbReference type="SAM" id="MobiDB-lite"/>
    </source>
</evidence>
<keyword evidence="2" id="KW-0732">Signal</keyword>
<reference evidence="3" key="1">
    <citation type="submission" date="2021-03" db="EMBL/GenBank/DDBJ databases">
        <title>Sagittula salina sp. nov. strain M10.9X isolated from the marine waste.</title>
        <authorList>
            <person name="Satari L."/>
            <person name="Molina-Menor E."/>
            <person name="Vidal-Verdu A."/>
            <person name="Pascual J."/>
            <person name="Pereto J."/>
            <person name="Porcar M."/>
        </authorList>
    </citation>
    <scope>NUCLEOTIDE SEQUENCE</scope>
    <source>
        <strain evidence="3">M10.9X</strain>
    </source>
</reference>
<evidence type="ECO:0000256" key="2">
    <source>
        <dbReference type="SAM" id="SignalP"/>
    </source>
</evidence>
<comment type="caution">
    <text evidence="3">The sequence shown here is derived from an EMBL/GenBank/DDBJ whole genome shotgun (WGS) entry which is preliminary data.</text>
</comment>
<feature type="signal peptide" evidence="2">
    <location>
        <begin position="1"/>
        <end position="32"/>
    </location>
</feature>
<dbReference type="Proteomes" id="UP000675940">
    <property type="component" value="Unassembled WGS sequence"/>
</dbReference>
<evidence type="ECO:0000313" key="3">
    <source>
        <dbReference type="EMBL" id="MBP0482258.1"/>
    </source>
</evidence>
<proteinExistence type="predicted"/>
<feature type="region of interest" description="Disordered" evidence="1">
    <location>
        <begin position="57"/>
        <end position="91"/>
    </location>
</feature>
<protein>
    <submittedName>
        <fullName evidence="3">Uncharacterized protein</fullName>
    </submittedName>
</protein>
<keyword evidence="4" id="KW-1185">Reference proteome</keyword>
<sequence length="167" mass="18813">MALKHLKFITSILTMGAFVAAFSAVAPAPAQAGGNDKAKVILGAAATILLLNELSKHQKKKQKAKPQPQVEPVHDQSSFRREHDRDLGRRDWRKNRRDEVRRPAPLPRACLIDTRRGLVMGERCLSRTYGASLPGACRTQFWFRGQERDGYGYQCLRGRGYQLAGRR</sequence>
<dbReference type="RefSeq" id="WP_209360116.1">
    <property type="nucleotide sequence ID" value="NZ_JAGISH010000003.1"/>
</dbReference>
<dbReference type="AlphaFoldDB" id="A0A940MPC4"/>
<dbReference type="EMBL" id="JAGISH010000003">
    <property type="protein sequence ID" value="MBP0482258.1"/>
    <property type="molecule type" value="Genomic_DNA"/>
</dbReference>
<name>A0A940MPC4_9RHOB</name>
<accession>A0A940MPC4</accession>